<sequence length="104" mass="10876">MTDPDAPRPVRLPWRDAVVLVCRECDGRGGLSPKKVRKALKGRVGATLPRRSVRVLAASCLDACPKQGVTVATAGASERAVVVRTRAQCDGVVDALAADLPTAS</sequence>
<dbReference type="EMBL" id="CP116942">
    <property type="protein sequence ID" value="WCO67057.1"/>
    <property type="molecule type" value="Genomic_DNA"/>
</dbReference>
<gene>
    <name evidence="1" type="ORF">PO878_21440</name>
</gene>
<dbReference type="RefSeq" id="WP_272736579.1">
    <property type="nucleotide sequence ID" value="NZ_CP116942.1"/>
</dbReference>
<protein>
    <recommendedName>
        <fullName evidence="3">(2Fe-2S) ferredoxin domain-containing protein</fullName>
    </recommendedName>
</protein>
<organism evidence="1 2">
    <name type="scientific">Iamia majanohamensis</name>
    <dbReference type="NCBI Taxonomy" id="467976"/>
    <lineage>
        <taxon>Bacteria</taxon>
        <taxon>Bacillati</taxon>
        <taxon>Actinomycetota</taxon>
        <taxon>Acidimicrobiia</taxon>
        <taxon>Acidimicrobiales</taxon>
        <taxon>Iamiaceae</taxon>
        <taxon>Iamia</taxon>
    </lineage>
</organism>
<keyword evidence="2" id="KW-1185">Reference proteome</keyword>
<dbReference type="Proteomes" id="UP001216390">
    <property type="component" value="Chromosome"/>
</dbReference>
<dbReference type="KEGG" id="ima:PO878_21440"/>
<proteinExistence type="predicted"/>
<reference evidence="1" key="1">
    <citation type="submission" date="2023-01" db="EMBL/GenBank/DDBJ databases">
        <title>The diversity of Class Acidimicrobiia in South China Sea sediment environments and the proposal of Iamia marina sp. nov., a novel species of the genus Iamia.</title>
        <authorList>
            <person name="He Y."/>
            <person name="Tian X."/>
        </authorList>
    </citation>
    <scope>NUCLEOTIDE SEQUENCE</scope>
    <source>
        <strain evidence="1">DSM 19957</strain>
    </source>
</reference>
<accession>A0AAF0BTP2</accession>
<name>A0AAF0BTP2_9ACTN</name>
<evidence type="ECO:0000313" key="1">
    <source>
        <dbReference type="EMBL" id="WCO67057.1"/>
    </source>
</evidence>
<evidence type="ECO:0000313" key="2">
    <source>
        <dbReference type="Proteomes" id="UP001216390"/>
    </source>
</evidence>
<evidence type="ECO:0008006" key="3">
    <source>
        <dbReference type="Google" id="ProtNLM"/>
    </source>
</evidence>
<dbReference type="AlphaFoldDB" id="A0AAF0BTP2"/>